<reference evidence="2" key="1">
    <citation type="submission" date="2022-11" db="UniProtKB">
        <authorList>
            <consortium name="WormBaseParasite"/>
        </authorList>
    </citation>
    <scope>IDENTIFICATION</scope>
</reference>
<organism evidence="1 2">
    <name type="scientific">Panagrolaimus sp. JU765</name>
    <dbReference type="NCBI Taxonomy" id="591449"/>
    <lineage>
        <taxon>Eukaryota</taxon>
        <taxon>Metazoa</taxon>
        <taxon>Ecdysozoa</taxon>
        <taxon>Nematoda</taxon>
        <taxon>Chromadorea</taxon>
        <taxon>Rhabditida</taxon>
        <taxon>Tylenchina</taxon>
        <taxon>Panagrolaimomorpha</taxon>
        <taxon>Panagrolaimoidea</taxon>
        <taxon>Panagrolaimidae</taxon>
        <taxon>Panagrolaimus</taxon>
    </lineage>
</organism>
<evidence type="ECO:0000313" key="1">
    <source>
        <dbReference type="Proteomes" id="UP000887576"/>
    </source>
</evidence>
<name>A0AC34PVU7_9BILA</name>
<accession>A0AC34PVU7</accession>
<sequence>MYFCLVQGIGDQNVGIYVKKVVDGSAAHRDGRLEMGDQLLSVNGHSLVGITQEQAAGKISQAGSDVNFEVAKRAAYTNGIIESLEKGTVPNTPSISHFSQQNGFQKLPNQTTIQDPQLYRHNRSASASELFANQPDNISMASVSQVMPNGNSKLPAHYKQSNRPIVIQPQRPSAMPSPTSLRKTAPSPTPIYSQMNQQGRSQSTIPFNQHNQQPKSYLENYSNLPQINHGHFRQNSSNNSSPLPAAPPISRPSEAIFQASHFPPAPVKTISGRSSAPLFDHPTRTYSSEMKSTRHMTSEELDSELDAIESKGDAMTQNDIARYHELLGRIAELRGPIPLSQSRSTTEFGNIPIPNNSVKYDPRQTRSTMNGIGEQHRIVKPPQPLPFMNEMASKLESKKFNEKNGGTFLPKMNLADSLTEKAIDDVTQQFKIITSTPLTPQTEQPSTSMASSLPRPAMRDNSISPEDKSKKRVQFRDEQSSMIENGFLNNNHHKNDEMEPSEPRSRIVGNNEVYLNDPRQRRLNEIQQKSIKPVVDGTHLAFRDKMRMFATQLGESTPKEKQKVSSAQREIENSNEIS</sequence>
<protein>
    <submittedName>
        <fullName evidence="2">PDZ domain-containing protein</fullName>
    </submittedName>
</protein>
<proteinExistence type="predicted"/>
<dbReference type="WBParaSite" id="JU765_v2.g10415.t1">
    <property type="protein sequence ID" value="JU765_v2.g10415.t1"/>
    <property type="gene ID" value="JU765_v2.g10415"/>
</dbReference>
<dbReference type="Proteomes" id="UP000887576">
    <property type="component" value="Unplaced"/>
</dbReference>
<evidence type="ECO:0000313" key="2">
    <source>
        <dbReference type="WBParaSite" id="JU765_v2.g10415.t1"/>
    </source>
</evidence>